<dbReference type="Pfam" id="PF02620">
    <property type="entry name" value="YceD"/>
    <property type="match status" value="1"/>
</dbReference>
<comment type="similarity">
    <text evidence="2">Belongs to the DUF177 domain family.</text>
</comment>
<sequence length="185" mass="20472">MLTAPLPSQIDIRKLVVKGAEISANPPISSLPRIEDLLAEGDSGKDSEIAVKLEFYIDDERKRRVDGKITGTVNMTCQRCLEPMPVPIDVQFELGIVWSEEDAERLPKTLEPLIVGEELVDLADIVSEELILSLPYVNYHPAADCKQDVGYSSVDPEAAEAVAKADADNEKDNPFHVLEQLKFDK</sequence>
<evidence type="ECO:0000256" key="1">
    <source>
        <dbReference type="ARBA" id="ARBA00002868"/>
    </source>
</evidence>
<dbReference type="PANTHER" id="PTHR38099">
    <property type="entry name" value="LARGE RIBOSOMAL RNA SUBUNIT ACCUMULATION PROTEIN YCED"/>
    <property type="match status" value="1"/>
</dbReference>
<name>A0A1X9NNZ1_9GAMM</name>
<dbReference type="RefSeq" id="WP_085760569.1">
    <property type="nucleotide sequence ID" value="NZ_CP019343.1"/>
</dbReference>
<evidence type="ECO:0000256" key="2">
    <source>
        <dbReference type="ARBA" id="ARBA00010740"/>
    </source>
</evidence>
<reference evidence="6 7" key="1">
    <citation type="submission" date="2016-11" db="EMBL/GenBank/DDBJ databases">
        <title>Trade-off between light-utilization and light-protection in marine flavobacteria.</title>
        <authorList>
            <person name="Kumagai Y."/>
        </authorList>
    </citation>
    <scope>NUCLEOTIDE SEQUENCE [LARGE SCALE GENOMIC DNA]</scope>
    <source>
        <strain evidence="6 7">NBRC 107125</strain>
    </source>
</reference>
<dbReference type="InterPro" id="IPR039255">
    <property type="entry name" value="YceD_bac"/>
</dbReference>
<dbReference type="STRING" id="716816.BST96_16305"/>
<dbReference type="PANTHER" id="PTHR38099:SF1">
    <property type="entry name" value="LARGE RIBOSOMAL RNA SUBUNIT ACCUMULATION PROTEIN YCED"/>
    <property type="match status" value="1"/>
</dbReference>
<dbReference type="EMBL" id="CP019343">
    <property type="protein sequence ID" value="ARN76457.1"/>
    <property type="molecule type" value="Genomic_DNA"/>
</dbReference>
<keyword evidence="4" id="KW-0690">Ribosome biogenesis</keyword>
<dbReference type="GO" id="GO:0005829">
    <property type="term" value="C:cytosol"/>
    <property type="evidence" value="ECO:0007669"/>
    <property type="project" value="TreeGrafter"/>
</dbReference>
<evidence type="ECO:0000313" key="6">
    <source>
        <dbReference type="EMBL" id="ARN76457.1"/>
    </source>
</evidence>
<evidence type="ECO:0000256" key="4">
    <source>
        <dbReference type="ARBA" id="ARBA00022517"/>
    </source>
</evidence>
<evidence type="ECO:0000313" key="7">
    <source>
        <dbReference type="Proteomes" id="UP000193450"/>
    </source>
</evidence>
<proteinExistence type="inferred from homology"/>
<evidence type="ECO:0000256" key="5">
    <source>
        <dbReference type="ARBA" id="ARBA00031841"/>
    </source>
</evidence>
<dbReference type="Proteomes" id="UP000193450">
    <property type="component" value="Chromosome"/>
</dbReference>
<dbReference type="GO" id="GO:0042254">
    <property type="term" value="P:ribosome biogenesis"/>
    <property type="evidence" value="ECO:0007669"/>
    <property type="project" value="UniProtKB-KW"/>
</dbReference>
<dbReference type="KEGG" id="osg:BST96_16305"/>
<keyword evidence="7" id="KW-1185">Reference proteome</keyword>
<dbReference type="OrthoDB" id="9786771at2"/>
<accession>A0A1X9NNZ1</accession>
<protein>
    <recommendedName>
        <fullName evidence="3">Large ribosomal RNA subunit accumulation protein YceD</fullName>
    </recommendedName>
    <alternativeName>
        <fullName evidence="5">23S rRNA accumulation protein YceD</fullName>
    </alternativeName>
</protein>
<dbReference type="AlphaFoldDB" id="A0A1X9NNZ1"/>
<gene>
    <name evidence="6" type="ORF">BST96_16305</name>
</gene>
<evidence type="ECO:0000256" key="3">
    <source>
        <dbReference type="ARBA" id="ARBA00015716"/>
    </source>
</evidence>
<organism evidence="6 7">
    <name type="scientific">Oceanicoccus sagamiensis</name>
    <dbReference type="NCBI Taxonomy" id="716816"/>
    <lineage>
        <taxon>Bacteria</taxon>
        <taxon>Pseudomonadati</taxon>
        <taxon>Pseudomonadota</taxon>
        <taxon>Gammaproteobacteria</taxon>
        <taxon>Cellvibrionales</taxon>
        <taxon>Spongiibacteraceae</taxon>
        <taxon>Oceanicoccus</taxon>
    </lineage>
</organism>
<comment type="function">
    <text evidence="1">Plays a role in synthesis, processing and/or stability of 23S rRNA.</text>
</comment>
<dbReference type="InterPro" id="IPR003772">
    <property type="entry name" value="YceD"/>
</dbReference>